<evidence type="ECO:0000256" key="5">
    <source>
        <dbReference type="SAM" id="Phobius"/>
    </source>
</evidence>
<dbReference type="InterPro" id="IPR027359">
    <property type="entry name" value="Volt_channel_dom_sf"/>
</dbReference>
<reference evidence="8" key="1">
    <citation type="submission" date="2019-11" db="EMBL/GenBank/DDBJ databases">
        <title>Isolation and characterization of a novel species in the genus Sulfuriferula.</title>
        <authorList>
            <person name="Mochizuki J."/>
            <person name="Kojima H."/>
            <person name="Fukui M."/>
        </authorList>
    </citation>
    <scope>NUCLEOTIDE SEQUENCE [LARGE SCALE GENOMIC DNA]</scope>
    <source>
        <strain evidence="8">SGTM</strain>
    </source>
</reference>
<dbReference type="Gene3D" id="1.20.120.350">
    <property type="entry name" value="Voltage-gated potassium channels. Chain C"/>
    <property type="match status" value="1"/>
</dbReference>
<evidence type="ECO:0000256" key="3">
    <source>
        <dbReference type="ARBA" id="ARBA00022989"/>
    </source>
</evidence>
<feature type="transmembrane region" description="Helical" evidence="5">
    <location>
        <begin position="59"/>
        <end position="80"/>
    </location>
</feature>
<dbReference type="Pfam" id="PF07885">
    <property type="entry name" value="Ion_trans_2"/>
    <property type="match status" value="1"/>
</dbReference>
<gene>
    <name evidence="7" type="ORF">SFSGTM_24800</name>
</gene>
<dbReference type="InterPro" id="IPR013099">
    <property type="entry name" value="K_chnl_dom"/>
</dbReference>
<evidence type="ECO:0000313" key="8">
    <source>
        <dbReference type="Proteomes" id="UP000463939"/>
    </source>
</evidence>
<evidence type="ECO:0000259" key="6">
    <source>
        <dbReference type="Pfam" id="PF07885"/>
    </source>
</evidence>
<feature type="transmembrane region" description="Helical" evidence="5">
    <location>
        <begin position="113"/>
        <end position="133"/>
    </location>
</feature>
<dbReference type="SUPFAM" id="SSF81324">
    <property type="entry name" value="Voltage-gated potassium channels"/>
    <property type="match status" value="1"/>
</dbReference>
<keyword evidence="2 5" id="KW-0812">Transmembrane</keyword>
<proteinExistence type="predicted"/>
<evidence type="ECO:0000256" key="1">
    <source>
        <dbReference type="ARBA" id="ARBA00004141"/>
    </source>
</evidence>
<dbReference type="RefSeq" id="WP_162085497.1">
    <property type="nucleotide sequence ID" value="NZ_AP021881.1"/>
</dbReference>
<evidence type="ECO:0000256" key="4">
    <source>
        <dbReference type="ARBA" id="ARBA00023136"/>
    </source>
</evidence>
<protein>
    <submittedName>
        <fullName evidence="7">Ion transporter</fullName>
    </submittedName>
</protein>
<comment type="subcellular location">
    <subcellularLocation>
        <location evidence="1">Membrane</location>
        <topology evidence="1">Multi-pass membrane protein</topology>
    </subcellularLocation>
</comment>
<dbReference type="GO" id="GO:0016020">
    <property type="term" value="C:membrane"/>
    <property type="evidence" value="ECO:0007669"/>
    <property type="project" value="UniProtKB-SubCell"/>
</dbReference>
<feature type="domain" description="Potassium channel" evidence="6">
    <location>
        <begin position="153"/>
        <end position="225"/>
    </location>
</feature>
<dbReference type="AlphaFoldDB" id="A0A809SAP8"/>
<evidence type="ECO:0000313" key="7">
    <source>
        <dbReference type="EMBL" id="BBP01772.1"/>
    </source>
</evidence>
<feature type="transmembrane region" description="Helical" evidence="5">
    <location>
        <begin position="30"/>
        <end position="47"/>
    </location>
</feature>
<feature type="transmembrane region" description="Helical" evidence="5">
    <location>
        <begin position="87"/>
        <end position="107"/>
    </location>
</feature>
<feature type="transmembrane region" description="Helical" evidence="5">
    <location>
        <begin position="145"/>
        <end position="166"/>
    </location>
</feature>
<keyword evidence="3 5" id="KW-1133">Transmembrane helix</keyword>
<dbReference type="Gene3D" id="1.10.287.70">
    <property type="match status" value="1"/>
</dbReference>
<feature type="transmembrane region" description="Helical" evidence="5">
    <location>
        <begin position="201"/>
        <end position="226"/>
    </location>
</feature>
<dbReference type="Proteomes" id="UP000463939">
    <property type="component" value="Chromosome"/>
</dbReference>
<accession>A0A809SAP8</accession>
<organism evidence="7 8">
    <name type="scientific">Sulfuriferula nivalis</name>
    <dbReference type="NCBI Taxonomy" id="2675298"/>
    <lineage>
        <taxon>Bacteria</taxon>
        <taxon>Pseudomonadati</taxon>
        <taxon>Pseudomonadota</taxon>
        <taxon>Betaproteobacteria</taxon>
        <taxon>Nitrosomonadales</taxon>
        <taxon>Sulfuricellaceae</taxon>
        <taxon>Sulfuriferula</taxon>
    </lineage>
</organism>
<name>A0A809SAP8_9PROT</name>
<evidence type="ECO:0000256" key="2">
    <source>
        <dbReference type="ARBA" id="ARBA00022692"/>
    </source>
</evidence>
<dbReference type="KEGG" id="sniv:SFSGTM_24800"/>
<keyword evidence="4 5" id="KW-0472">Membrane</keyword>
<dbReference type="EMBL" id="AP021881">
    <property type="protein sequence ID" value="BBP01772.1"/>
    <property type="molecule type" value="Genomic_DNA"/>
</dbReference>
<sequence length="278" mass="31217">MSIDNYRHYIGIGGVPKHDKAIAYLWEQRLHRLMLVVALLTLPAFYLEITEQSGWFRHLGQALDFVILMAFISELVWMLYLVEQKSLYLLHNWLNLLIIFGAAISLTGVDGEWLPLARLFRLAYVSLMIARLLGTIRNLFTPGAIPYLLGWATILFLLAGAGFYWLEPTVHTYSEGLWLAFTTGATVGYGDIVPTTSATRILSVIIVLFGLGILSVTTASIAAVFIGADEKKLREELHHDIRALHAEVLQLRIELQQCKPKPTDALAQTHTQPVQPPR</sequence>
<keyword evidence="8" id="KW-1185">Reference proteome</keyword>